<feature type="transmembrane region" description="Helical" evidence="8">
    <location>
        <begin position="136"/>
        <end position="157"/>
    </location>
</feature>
<dbReference type="AlphaFoldDB" id="A0A1H0BYV5"/>
<proteinExistence type="inferred from homology"/>
<evidence type="ECO:0000313" key="10">
    <source>
        <dbReference type="Proteomes" id="UP000324252"/>
    </source>
</evidence>
<feature type="transmembrane region" description="Helical" evidence="8">
    <location>
        <begin position="271"/>
        <end position="290"/>
    </location>
</feature>
<dbReference type="SUPFAM" id="SSF81345">
    <property type="entry name" value="ABC transporter involved in vitamin B12 uptake, BtuC"/>
    <property type="match status" value="1"/>
</dbReference>
<evidence type="ECO:0000256" key="4">
    <source>
        <dbReference type="ARBA" id="ARBA00022475"/>
    </source>
</evidence>
<feature type="transmembrane region" description="Helical" evidence="8">
    <location>
        <begin position="12"/>
        <end position="35"/>
    </location>
</feature>
<evidence type="ECO:0000256" key="3">
    <source>
        <dbReference type="ARBA" id="ARBA00022448"/>
    </source>
</evidence>
<keyword evidence="5 8" id="KW-0812">Transmembrane</keyword>
<dbReference type="Pfam" id="PF01032">
    <property type="entry name" value="FecCD"/>
    <property type="match status" value="1"/>
</dbReference>
<evidence type="ECO:0000256" key="1">
    <source>
        <dbReference type="ARBA" id="ARBA00004651"/>
    </source>
</evidence>
<dbReference type="Gene3D" id="1.10.3470.10">
    <property type="entry name" value="ABC transporter involved in vitamin B12 uptake, BtuC"/>
    <property type="match status" value="1"/>
</dbReference>
<evidence type="ECO:0000313" key="9">
    <source>
        <dbReference type="EMBL" id="SHJ50877.1"/>
    </source>
</evidence>
<keyword evidence="7 8" id="KW-0472">Membrane</keyword>
<dbReference type="Proteomes" id="UP000324252">
    <property type="component" value="Unassembled WGS sequence"/>
</dbReference>
<evidence type="ECO:0000256" key="6">
    <source>
        <dbReference type="ARBA" id="ARBA00022989"/>
    </source>
</evidence>
<dbReference type="InterPro" id="IPR037294">
    <property type="entry name" value="ABC_BtuC-like"/>
</dbReference>
<sequence>MSPEARTTRARQVSGASVLVGAALVVAFLTVGAVGDWSFVLSFRGDKLITIALVACAVPLSTVLFHTMSDNRILTPSIMGFDALFVLIQTAGVFLLGSARVAQFDPRLVFAAELGAMTLFSLALYRLLFTRIARSLELLLLVGVICGVLFRSLAGLLQRLIDPGEFLVLQDRVFASFSGASGTDQVWAAMLILGAGVWCRVRLPALDALMLGRNGAIAVGVDHRRLTFETFVVVTLLVAASTALVGPITFFGLLVANLAYRVLPGAPHRMIVPLAILFGFILLAGAQVVLERLLGFTGTVGMVVEFVGGILFILLLIGRR</sequence>
<evidence type="ECO:0000256" key="5">
    <source>
        <dbReference type="ARBA" id="ARBA00022692"/>
    </source>
</evidence>
<dbReference type="InterPro" id="IPR000522">
    <property type="entry name" value="ABC_transptr_permease_BtuC"/>
</dbReference>
<keyword evidence="4" id="KW-1003">Cell membrane</keyword>
<keyword evidence="10" id="KW-1185">Reference proteome</keyword>
<gene>
    <name evidence="9" type="ORF">SAMN05444142_101477</name>
</gene>
<reference evidence="9 10" key="1">
    <citation type="submission" date="2016-11" db="EMBL/GenBank/DDBJ databases">
        <authorList>
            <person name="Varghese N."/>
            <person name="Submissions S."/>
        </authorList>
    </citation>
    <scope>NUCLEOTIDE SEQUENCE [LARGE SCALE GENOMIC DNA]</scope>
    <source>
        <strain evidence="9 10">DSM 29620</strain>
    </source>
</reference>
<dbReference type="OrthoDB" id="9796260at2"/>
<comment type="similarity">
    <text evidence="2">Belongs to the binding-protein-dependent transport system permease family. FecCD subfamily.</text>
</comment>
<evidence type="ECO:0000256" key="7">
    <source>
        <dbReference type="ARBA" id="ARBA00023136"/>
    </source>
</evidence>
<feature type="transmembrane region" description="Helical" evidence="8">
    <location>
        <begin position="231"/>
        <end position="259"/>
    </location>
</feature>
<evidence type="ECO:0000256" key="2">
    <source>
        <dbReference type="ARBA" id="ARBA00007935"/>
    </source>
</evidence>
<dbReference type="GO" id="GO:0022857">
    <property type="term" value="F:transmembrane transporter activity"/>
    <property type="evidence" value="ECO:0007669"/>
    <property type="project" value="InterPro"/>
</dbReference>
<feature type="transmembrane region" description="Helical" evidence="8">
    <location>
        <begin position="47"/>
        <end position="66"/>
    </location>
</feature>
<keyword evidence="6 8" id="KW-1133">Transmembrane helix</keyword>
<comment type="subcellular location">
    <subcellularLocation>
        <location evidence="1">Cell membrane</location>
        <topology evidence="1">Multi-pass membrane protein</topology>
    </subcellularLocation>
</comment>
<organism evidence="9 10">
    <name type="scientific">Lutimaribacter pacificus</name>
    <dbReference type="NCBI Taxonomy" id="391948"/>
    <lineage>
        <taxon>Bacteria</taxon>
        <taxon>Pseudomonadati</taxon>
        <taxon>Pseudomonadota</taxon>
        <taxon>Alphaproteobacteria</taxon>
        <taxon>Rhodobacterales</taxon>
        <taxon>Roseobacteraceae</taxon>
        <taxon>Lutimaribacter</taxon>
    </lineage>
</organism>
<dbReference type="PANTHER" id="PTHR30472">
    <property type="entry name" value="FERRIC ENTEROBACTIN TRANSPORT SYSTEM PERMEASE PROTEIN"/>
    <property type="match status" value="1"/>
</dbReference>
<protein>
    <submittedName>
        <fullName evidence="9">Iron complex transport system permease protein</fullName>
    </submittedName>
</protein>
<evidence type="ECO:0000256" key="8">
    <source>
        <dbReference type="SAM" id="Phobius"/>
    </source>
</evidence>
<dbReference type="RefSeq" id="WP_149786635.1">
    <property type="nucleotide sequence ID" value="NZ_FNIO01000001.1"/>
</dbReference>
<keyword evidence="3" id="KW-0813">Transport</keyword>
<feature type="transmembrane region" description="Helical" evidence="8">
    <location>
        <begin position="78"/>
        <end position="96"/>
    </location>
</feature>
<feature type="transmembrane region" description="Helical" evidence="8">
    <location>
        <begin position="108"/>
        <end position="129"/>
    </location>
</feature>
<accession>A0A1H0BYV5</accession>
<dbReference type="GO" id="GO:0033214">
    <property type="term" value="P:siderophore-iron import into cell"/>
    <property type="evidence" value="ECO:0007669"/>
    <property type="project" value="TreeGrafter"/>
</dbReference>
<name>A0A1H0BYV5_9RHOB</name>
<dbReference type="PANTHER" id="PTHR30472:SF19">
    <property type="entry name" value="PETROBACTIN IMPORT SYSTEM PERMEASE PROTEIN YCLO"/>
    <property type="match status" value="1"/>
</dbReference>
<dbReference type="GO" id="GO:0005886">
    <property type="term" value="C:plasma membrane"/>
    <property type="evidence" value="ECO:0007669"/>
    <property type="project" value="UniProtKB-SubCell"/>
</dbReference>
<feature type="transmembrane region" description="Helical" evidence="8">
    <location>
        <begin position="296"/>
        <end position="317"/>
    </location>
</feature>
<dbReference type="EMBL" id="FQZZ01000001">
    <property type="protein sequence ID" value="SHJ50877.1"/>
    <property type="molecule type" value="Genomic_DNA"/>
</dbReference>